<keyword evidence="2" id="KW-0175">Coiled coil</keyword>
<evidence type="ECO:0000259" key="4">
    <source>
        <dbReference type="PROSITE" id="PS51025"/>
    </source>
</evidence>
<dbReference type="PROSITE" id="PS51025">
    <property type="entry name" value="PWI"/>
    <property type="match status" value="1"/>
</dbReference>
<dbReference type="InterPro" id="IPR036483">
    <property type="entry name" value="PWI_dom_sf"/>
</dbReference>
<reference evidence="7" key="1">
    <citation type="submission" date="2016-06" db="UniProtKB">
        <authorList>
            <consortium name="WormBaseParasite"/>
        </authorList>
    </citation>
    <scope>IDENTIFICATION</scope>
</reference>
<feature type="region of interest" description="Disordered" evidence="3">
    <location>
        <begin position="464"/>
        <end position="513"/>
    </location>
</feature>
<organism evidence="7">
    <name type="scientific">Schistosoma curassoni</name>
    <dbReference type="NCBI Taxonomy" id="6186"/>
    <lineage>
        <taxon>Eukaryota</taxon>
        <taxon>Metazoa</taxon>
        <taxon>Spiralia</taxon>
        <taxon>Lophotrochozoa</taxon>
        <taxon>Platyhelminthes</taxon>
        <taxon>Trematoda</taxon>
        <taxon>Digenea</taxon>
        <taxon>Strigeidida</taxon>
        <taxon>Schistosomatoidea</taxon>
        <taxon>Schistosomatidae</taxon>
        <taxon>Schistosoma</taxon>
    </lineage>
</organism>
<feature type="compositionally biased region" description="Low complexity" evidence="3">
    <location>
        <begin position="205"/>
        <end position="215"/>
    </location>
</feature>
<gene>
    <name evidence="5" type="ORF">SCUD_LOCUS11441</name>
</gene>
<dbReference type="Proteomes" id="UP000279833">
    <property type="component" value="Unassembled WGS sequence"/>
</dbReference>
<evidence type="ECO:0000313" key="6">
    <source>
        <dbReference type="Proteomes" id="UP000279833"/>
    </source>
</evidence>
<dbReference type="STRING" id="6186.A0A183K8W0"/>
<feature type="compositionally biased region" description="Polar residues" evidence="3">
    <location>
        <begin position="170"/>
        <end position="186"/>
    </location>
</feature>
<evidence type="ECO:0000256" key="2">
    <source>
        <dbReference type="SAM" id="Coils"/>
    </source>
</evidence>
<feature type="domain" description="PWI" evidence="4">
    <location>
        <begin position="535"/>
        <end position="628"/>
    </location>
</feature>
<evidence type="ECO:0000256" key="3">
    <source>
        <dbReference type="SAM" id="MobiDB-lite"/>
    </source>
</evidence>
<protein>
    <submittedName>
        <fullName evidence="7">PWI domain-containing protein</fullName>
    </submittedName>
</protein>
<keyword evidence="1" id="KW-0507">mRNA processing</keyword>
<dbReference type="Pfam" id="PF01480">
    <property type="entry name" value="PWI"/>
    <property type="match status" value="1"/>
</dbReference>
<dbReference type="GO" id="GO:0003729">
    <property type="term" value="F:mRNA binding"/>
    <property type="evidence" value="ECO:0007669"/>
    <property type="project" value="TreeGrafter"/>
</dbReference>
<keyword evidence="6" id="KW-1185">Reference proteome</keyword>
<proteinExistence type="predicted"/>
<reference evidence="5 6" key="2">
    <citation type="submission" date="2018-11" db="EMBL/GenBank/DDBJ databases">
        <authorList>
            <consortium name="Pathogen Informatics"/>
        </authorList>
    </citation>
    <scope>NUCLEOTIDE SEQUENCE [LARGE SCALE GENOMIC DNA]</scope>
    <source>
        <strain evidence="5">Dakar</strain>
        <strain evidence="6">Dakar, Senegal</strain>
    </source>
</reference>
<accession>A0A183K8W0</accession>
<dbReference type="GO" id="GO:0006397">
    <property type="term" value="P:mRNA processing"/>
    <property type="evidence" value="ECO:0007669"/>
    <property type="project" value="UniProtKB-KW"/>
</dbReference>
<sequence length="628" mass="71806">MAPMAIPPPPLVTVPTVIPPPNVAAPVVPAVAETPIVKVDPKTEDLLNEYRKKKEKVGEEGTLGATSDEIDQSTQRDDETVKTSLENIIKENKAMLEDEGLISFTRFHFLGAAKKQDLHMEGPRHLTIEDMDLDNDRKDLINREIESFRKRNEKEDQNDNKHSRSKGTDSGRSSSTNLQLHSSYSLNDRVDREYRRERGRRSRSRSGSLTSRSQRPITSCFLTSNKDIDNEEESIKKKLEKKLREKEESYQKRLKQWEIRERKKANEYEHERDHERKRQRELQIEAQRLKEFFEDYDDNVEDPKYYRGSALHQRLKDREIEEAADERDRQKEIEQLETARRKLIEEGDPNAESIIFQMEQKMQEHLRRCLLVNGDMSIESSDNQCPEPVSENLPSAEDESKNLECVVKSLETNNLSPACNGVTSEFEPAAPEETSVSLLKDGSNTFLFSMSAVEPVVRKTASAFADEEQDEKPKKHGLSWLPPSALKANSISNPSNGGDSNQNDSNNLPPVSALSTEEKKAIIKRIIEGIPTHKRELFAYPIDWDMVDADFVNSRIKPWVDKKIVSYIGEAEATLSSFICDQLLHHNPPERILADIAMVLDEEAEVFVVKMWRLLIYVIAEKKAGLSA</sequence>
<feature type="coiled-coil region" evidence="2">
    <location>
        <begin position="225"/>
        <end position="285"/>
    </location>
</feature>
<feature type="region of interest" description="Disordered" evidence="3">
    <location>
        <begin position="54"/>
        <end position="79"/>
    </location>
</feature>
<feature type="compositionally biased region" description="Basic and acidic residues" evidence="3">
    <location>
        <begin position="147"/>
        <end position="169"/>
    </location>
</feature>
<dbReference type="Gene3D" id="1.20.1390.10">
    <property type="entry name" value="PWI domain"/>
    <property type="match status" value="1"/>
</dbReference>
<feature type="region of interest" description="Disordered" evidence="3">
    <location>
        <begin position="147"/>
        <end position="224"/>
    </location>
</feature>
<evidence type="ECO:0000313" key="5">
    <source>
        <dbReference type="EMBL" id="VDP44611.1"/>
    </source>
</evidence>
<dbReference type="AlphaFoldDB" id="A0A183K8W0"/>
<dbReference type="SMART" id="SM00311">
    <property type="entry name" value="PWI"/>
    <property type="match status" value="1"/>
</dbReference>
<dbReference type="PANTHER" id="PTHR18806">
    <property type="entry name" value="RBM25 PROTEIN"/>
    <property type="match status" value="1"/>
</dbReference>
<name>A0A183K8W0_9TREM</name>
<dbReference type="GO" id="GO:0005681">
    <property type="term" value="C:spliceosomal complex"/>
    <property type="evidence" value="ECO:0007669"/>
    <property type="project" value="TreeGrafter"/>
</dbReference>
<dbReference type="GO" id="GO:0000381">
    <property type="term" value="P:regulation of alternative mRNA splicing, via spliceosome"/>
    <property type="evidence" value="ECO:0007669"/>
    <property type="project" value="TreeGrafter"/>
</dbReference>
<dbReference type="PANTHER" id="PTHR18806:SF4">
    <property type="entry name" value="RNA-BINDING PROTEIN 25"/>
    <property type="match status" value="1"/>
</dbReference>
<dbReference type="InterPro" id="IPR052768">
    <property type="entry name" value="RBM25"/>
</dbReference>
<dbReference type="EMBL" id="UZAK01034417">
    <property type="protein sequence ID" value="VDP44611.1"/>
    <property type="molecule type" value="Genomic_DNA"/>
</dbReference>
<dbReference type="InterPro" id="IPR002483">
    <property type="entry name" value="PWI_dom"/>
</dbReference>
<evidence type="ECO:0000256" key="1">
    <source>
        <dbReference type="ARBA" id="ARBA00022664"/>
    </source>
</evidence>
<feature type="compositionally biased region" description="Low complexity" evidence="3">
    <location>
        <begin position="492"/>
        <end position="507"/>
    </location>
</feature>
<dbReference type="WBParaSite" id="SCUD_0001144101-mRNA-1">
    <property type="protein sequence ID" value="SCUD_0001144101-mRNA-1"/>
    <property type="gene ID" value="SCUD_0001144101"/>
</dbReference>
<evidence type="ECO:0000313" key="7">
    <source>
        <dbReference type="WBParaSite" id="SCUD_0001144101-mRNA-1"/>
    </source>
</evidence>
<dbReference type="SUPFAM" id="SSF101233">
    <property type="entry name" value="PWI domain"/>
    <property type="match status" value="1"/>
</dbReference>